<dbReference type="EMBL" id="FO681348">
    <property type="protein sequence ID" value="CCV65620.1"/>
    <property type="molecule type" value="Genomic_DNA"/>
</dbReference>
<dbReference type="GO" id="GO:0004595">
    <property type="term" value="F:pantetheine-phosphate adenylyltransferase activity"/>
    <property type="evidence" value="ECO:0007669"/>
    <property type="project" value="UniProtKB-UniRule"/>
</dbReference>
<dbReference type="PANTHER" id="PTHR21342:SF1">
    <property type="entry name" value="PHOSPHOPANTETHEINE ADENYLYLTRANSFERASE"/>
    <property type="match status" value="1"/>
</dbReference>
<feature type="site" description="Transition state stabilizer" evidence="9">
    <location>
        <position position="17"/>
    </location>
</feature>
<dbReference type="NCBIfam" id="TIGR00125">
    <property type="entry name" value="cyt_tran_rel"/>
    <property type="match status" value="1"/>
</dbReference>
<dbReference type="SUPFAM" id="SSF52374">
    <property type="entry name" value="Nucleotidylyl transferase"/>
    <property type="match status" value="1"/>
</dbReference>
<keyword evidence="3 9" id="KW-0548">Nucleotidyltransferase</keyword>
<evidence type="ECO:0000256" key="3">
    <source>
        <dbReference type="ARBA" id="ARBA00022695"/>
    </source>
</evidence>
<dbReference type="NCBIfam" id="TIGR01510">
    <property type="entry name" value="coaD_prev_kdtB"/>
    <property type="match status" value="1"/>
</dbReference>
<protein>
    <recommendedName>
        <fullName evidence="9">Phosphopantetheine adenylyltransferase</fullName>
        <ecNumber evidence="9">2.7.7.3</ecNumber>
    </recommendedName>
    <alternativeName>
        <fullName evidence="9">Dephospho-CoA pyrophosphorylase</fullName>
    </alternativeName>
    <alternativeName>
        <fullName evidence="9">Pantetheine-phosphate adenylyltransferase</fullName>
        <shortName evidence="9">PPAT</shortName>
    </alternativeName>
</protein>
<dbReference type="InterPro" id="IPR014729">
    <property type="entry name" value="Rossmann-like_a/b/a_fold"/>
</dbReference>
<dbReference type="Pfam" id="PF01467">
    <property type="entry name" value="CTP_transf_like"/>
    <property type="match status" value="1"/>
</dbReference>
<comment type="pathway">
    <text evidence="9">Cofactor biosynthesis; coenzyme A biosynthesis; CoA from (R)-pantothenate: step 4/5.</text>
</comment>
<dbReference type="Gene3D" id="3.40.50.620">
    <property type="entry name" value="HUPs"/>
    <property type="match status" value="1"/>
</dbReference>
<feature type="binding site" evidence="9">
    <location>
        <position position="9"/>
    </location>
    <ligand>
        <name>substrate</name>
    </ligand>
</feature>
<dbReference type="PANTHER" id="PTHR21342">
    <property type="entry name" value="PHOSPHOPANTETHEINE ADENYLYLTRANSFERASE"/>
    <property type="match status" value="1"/>
</dbReference>
<organism evidence="11 12">
    <name type="scientific">Acholeplasma brassicae</name>
    <dbReference type="NCBI Taxonomy" id="61635"/>
    <lineage>
        <taxon>Bacteria</taxon>
        <taxon>Bacillati</taxon>
        <taxon>Mycoplasmatota</taxon>
        <taxon>Mollicutes</taxon>
        <taxon>Acholeplasmatales</taxon>
        <taxon>Acholeplasmataceae</taxon>
        <taxon>Acholeplasma</taxon>
    </lineage>
</organism>
<dbReference type="HAMAP" id="MF_00151">
    <property type="entry name" value="PPAT_bact"/>
    <property type="match status" value="1"/>
</dbReference>
<dbReference type="Proteomes" id="UP000032737">
    <property type="component" value="Chromosome"/>
</dbReference>
<feature type="binding site" evidence="9">
    <location>
        <position position="17"/>
    </location>
    <ligand>
        <name>ATP</name>
        <dbReference type="ChEBI" id="CHEBI:30616"/>
    </ligand>
</feature>
<proteinExistence type="inferred from homology"/>
<name>U4KN17_9MOLU</name>
<dbReference type="GO" id="GO:0005737">
    <property type="term" value="C:cytoplasm"/>
    <property type="evidence" value="ECO:0007669"/>
    <property type="project" value="UniProtKB-SubCell"/>
</dbReference>
<comment type="subcellular location">
    <subcellularLocation>
        <location evidence="9">Cytoplasm</location>
    </subcellularLocation>
</comment>
<evidence type="ECO:0000259" key="10">
    <source>
        <dbReference type="Pfam" id="PF01467"/>
    </source>
</evidence>
<comment type="subunit">
    <text evidence="9">Homohexamer.</text>
</comment>
<feature type="binding site" evidence="9">
    <location>
        <position position="87"/>
    </location>
    <ligand>
        <name>substrate</name>
    </ligand>
</feature>
<keyword evidence="12" id="KW-1185">Reference proteome</keyword>
<comment type="function">
    <text evidence="9">Reversibly transfers an adenylyl group from ATP to 4'-phosphopantetheine, yielding dephospho-CoA (dPCoA) and pyrophosphate.</text>
</comment>
<dbReference type="InterPro" id="IPR004821">
    <property type="entry name" value="Cyt_trans-like"/>
</dbReference>
<dbReference type="KEGG" id="abra:BN85305990"/>
<dbReference type="CDD" id="cd02163">
    <property type="entry name" value="PPAT"/>
    <property type="match status" value="1"/>
</dbReference>
<dbReference type="AlphaFoldDB" id="U4KN17"/>
<keyword evidence="6 9" id="KW-0460">Magnesium</keyword>
<dbReference type="UniPathway" id="UPA00241">
    <property type="reaction ID" value="UER00355"/>
</dbReference>
<dbReference type="STRING" id="61635.BN85305990"/>
<keyword evidence="2 9" id="KW-0808">Transferase</keyword>
<feature type="binding site" evidence="9">
    <location>
        <position position="41"/>
    </location>
    <ligand>
        <name>substrate</name>
    </ligand>
</feature>
<dbReference type="InterPro" id="IPR001980">
    <property type="entry name" value="PPAT"/>
</dbReference>
<keyword evidence="5 9" id="KW-0067">ATP-binding</keyword>
<dbReference type="GO" id="GO:0015937">
    <property type="term" value="P:coenzyme A biosynthetic process"/>
    <property type="evidence" value="ECO:0007669"/>
    <property type="project" value="UniProtKB-UniRule"/>
</dbReference>
<dbReference type="EC" id="2.7.7.3" evidence="9"/>
<gene>
    <name evidence="11" type="primary">kdtB</name>
    <name evidence="9" type="synonym">coaD</name>
    <name evidence="11" type="ORF">BN85305990</name>
</gene>
<evidence type="ECO:0000256" key="1">
    <source>
        <dbReference type="ARBA" id="ARBA00022490"/>
    </source>
</evidence>
<dbReference type="HOGENOM" id="CLU_100149_1_1_14"/>
<evidence type="ECO:0000256" key="6">
    <source>
        <dbReference type="ARBA" id="ARBA00022842"/>
    </source>
</evidence>
<comment type="cofactor">
    <cofactor evidence="9">
        <name>Mg(2+)</name>
        <dbReference type="ChEBI" id="CHEBI:18420"/>
    </cofactor>
</comment>
<feature type="binding site" evidence="9">
    <location>
        <begin position="123"/>
        <end position="129"/>
    </location>
    <ligand>
        <name>ATP</name>
        <dbReference type="ChEBI" id="CHEBI:30616"/>
    </ligand>
</feature>
<feature type="binding site" evidence="9">
    <location>
        <position position="98"/>
    </location>
    <ligand>
        <name>ATP</name>
        <dbReference type="ChEBI" id="CHEBI:30616"/>
    </ligand>
</feature>
<evidence type="ECO:0000313" key="12">
    <source>
        <dbReference type="Proteomes" id="UP000032737"/>
    </source>
</evidence>
<evidence type="ECO:0000256" key="7">
    <source>
        <dbReference type="ARBA" id="ARBA00022993"/>
    </source>
</evidence>
<feature type="domain" description="Cytidyltransferase-like" evidence="10">
    <location>
        <begin position="5"/>
        <end position="133"/>
    </location>
</feature>
<comment type="catalytic activity">
    <reaction evidence="8 9">
        <text>(R)-4'-phosphopantetheine + ATP + H(+) = 3'-dephospho-CoA + diphosphate</text>
        <dbReference type="Rhea" id="RHEA:19801"/>
        <dbReference type="ChEBI" id="CHEBI:15378"/>
        <dbReference type="ChEBI" id="CHEBI:30616"/>
        <dbReference type="ChEBI" id="CHEBI:33019"/>
        <dbReference type="ChEBI" id="CHEBI:57328"/>
        <dbReference type="ChEBI" id="CHEBI:61723"/>
        <dbReference type="EC" id="2.7.7.3"/>
    </reaction>
</comment>
<dbReference type="PRINTS" id="PR01020">
    <property type="entry name" value="LPSBIOSNTHSS"/>
</dbReference>
<feature type="binding site" evidence="9">
    <location>
        <begin position="88"/>
        <end position="90"/>
    </location>
    <ligand>
        <name>ATP</name>
        <dbReference type="ChEBI" id="CHEBI:30616"/>
    </ligand>
</feature>
<comment type="similarity">
    <text evidence="9">Belongs to the bacterial CoaD family.</text>
</comment>
<keyword evidence="7 9" id="KW-0173">Coenzyme A biosynthesis</keyword>
<evidence type="ECO:0000256" key="4">
    <source>
        <dbReference type="ARBA" id="ARBA00022741"/>
    </source>
</evidence>
<reference evidence="11 12" key="1">
    <citation type="journal article" date="2013" name="J. Mol. Microbiol. Biotechnol.">
        <title>Analysis of the Complete Genomes of Acholeplasma brassicae , A. palmae and A. laidlawii and Their Comparison to the Obligate Parasites from ' Candidatus Phytoplasma'.</title>
        <authorList>
            <person name="Kube M."/>
            <person name="Siewert C."/>
            <person name="Migdoll A.M."/>
            <person name="Duduk B."/>
            <person name="Holz S."/>
            <person name="Rabus R."/>
            <person name="Seemuller E."/>
            <person name="Mitrovic J."/>
            <person name="Muller I."/>
            <person name="Buttner C."/>
            <person name="Reinhardt R."/>
        </authorList>
    </citation>
    <scope>NUCLEOTIDE SEQUENCE [LARGE SCALE GENOMIC DNA]</scope>
    <source>
        <strain evidence="12">0502</strain>
    </source>
</reference>
<evidence type="ECO:0000256" key="2">
    <source>
        <dbReference type="ARBA" id="ARBA00022679"/>
    </source>
</evidence>
<keyword evidence="4 9" id="KW-0547">Nucleotide-binding</keyword>
<evidence type="ECO:0000256" key="9">
    <source>
        <dbReference type="HAMAP-Rule" id="MF_00151"/>
    </source>
</evidence>
<feature type="binding site" evidence="9">
    <location>
        <position position="73"/>
    </location>
    <ligand>
        <name>substrate</name>
    </ligand>
</feature>
<accession>U4KN17</accession>
<feature type="binding site" evidence="9">
    <location>
        <begin position="9"/>
        <end position="10"/>
    </location>
    <ligand>
        <name>ATP</name>
        <dbReference type="ChEBI" id="CHEBI:30616"/>
    </ligand>
</feature>
<keyword evidence="1 9" id="KW-0963">Cytoplasm</keyword>
<evidence type="ECO:0000313" key="11">
    <source>
        <dbReference type="EMBL" id="CCV65620.1"/>
    </source>
</evidence>
<dbReference type="GO" id="GO:0005524">
    <property type="term" value="F:ATP binding"/>
    <property type="evidence" value="ECO:0007669"/>
    <property type="project" value="UniProtKB-KW"/>
</dbReference>
<evidence type="ECO:0000256" key="8">
    <source>
        <dbReference type="ARBA" id="ARBA00029346"/>
    </source>
</evidence>
<evidence type="ECO:0000256" key="5">
    <source>
        <dbReference type="ARBA" id="ARBA00022840"/>
    </source>
</evidence>
<sequence>MKTAVYAGSFDPITLGHLDIMLRAAKLFDTLYILVTNNIDKKTTFSVDERVQMIEKVTAQVPNIYVKSTNDLVVRFAEQHKVDTLIRGLRNVKDFEAEIALYHFNRNINQNIETIILFPSTIHTYVSSSAIKELVHFDSDISKYVPEVLIKDIVKGIKSKQLK</sequence>